<organism evidence="1 2">
    <name type="scientific">Roseivivax halodurans JCM 10272</name>
    <dbReference type="NCBI Taxonomy" id="1449350"/>
    <lineage>
        <taxon>Bacteria</taxon>
        <taxon>Pseudomonadati</taxon>
        <taxon>Pseudomonadota</taxon>
        <taxon>Alphaproteobacteria</taxon>
        <taxon>Rhodobacterales</taxon>
        <taxon>Roseobacteraceae</taxon>
        <taxon>Roseivivax</taxon>
    </lineage>
</organism>
<proteinExistence type="predicted"/>
<comment type="caution">
    <text evidence="1">The sequence shown here is derived from an EMBL/GenBank/DDBJ whole genome shotgun (WGS) entry which is preliminary data.</text>
</comment>
<dbReference type="eggNOG" id="ENOG502Z9N4">
    <property type="taxonomic scope" value="Bacteria"/>
</dbReference>
<dbReference type="InterPro" id="IPR038765">
    <property type="entry name" value="Papain-like_cys_pep_sf"/>
</dbReference>
<evidence type="ECO:0008006" key="3">
    <source>
        <dbReference type="Google" id="ProtNLM"/>
    </source>
</evidence>
<evidence type="ECO:0000313" key="1">
    <source>
        <dbReference type="EMBL" id="ETX15036.1"/>
    </source>
</evidence>
<name>X7EIP4_9RHOB</name>
<reference evidence="1 2" key="1">
    <citation type="submission" date="2014-01" db="EMBL/GenBank/DDBJ databases">
        <title>Roseivivax halodurans JCM 10272 Genome Sequencing.</title>
        <authorList>
            <person name="Lai Q."/>
            <person name="Li G."/>
            <person name="Shao Z."/>
        </authorList>
    </citation>
    <scope>NUCLEOTIDE SEQUENCE [LARGE SCALE GENOMIC DNA]</scope>
    <source>
        <strain evidence="1 2">JCM 10272</strain>
    </source>
</reference>
<dbReference type="EMBL" id="JALZ01000007">
    <property type="protein sequence ID" value="ETX15036.1"/>
    <property type="molecule type" value="Genomic_DNA"/>
</dbReference>
<accession>X7EIP4</accession>
<dbReference type="AlphaFoldDB" id="X7EIP4"/>
<dbReference type="SUPFAM" id="SSF54001">
    <property type="entry name" value="Cysteine proteinases"/>
    <property type="match status" value="1"/>
</dbReference>
<dbReference type="Gene3D" id="3.90.1720.10">
    <property type="entry name" value="endopeptidase domain like (from Nostoc punctiforme)"/>
    <property type="match status" value="1"/>
</dbReference>
<protein>
    <recommendedName>
        <fullName evidence="3">Lipo-like protein</fullName>
    </recommendedName>
</protein>
<dbReference type="PATRIC" id="fig|1449350.3.peg.1858"/>
<sequence>MRSRSDSVLRALGLRLAKFLTRGDAAGGTTTPSDFAKLAAVLRPGDVLLVDGQSLVSHSVKYSTQSVWSHAALYVGDSAALGAKGAPQELVEVNLGEGCVASPLTKYVNYHTRICRPVGLTETERLEVARFMVDRIGLRYDMRNILDLARFLMPTPPVPRRFRRQLLALGSGDPTRAICSSLIAQAFQSVHYPILPRVREVRLRTRSEESRRELLHIRHHSLYAPRDFDLSPYFEIVKPQLAGGFDPRLLVWAHQVPDEVGGAEALQMAAQ</sequence>
<keyword evidence="2" id="KW-1185">Reference proteome</keyword>
<gene>
    <name evidence="1" type="ORF">OCH239_19765</name>
</gene>
<evidence type="ECO:0000313" key="2">
    <source>
        <dbReference type="Proteomes" id="UP000022447"/>
    </source>
</evidence>
<dbReference type="Proteomes" id="UP000022447">
    <property type="component" value="Unassembled WGS sequence"/>
</dbReference>